<name>A0A4D6DWE9_9CAUD</name>
<gene>
    <name evidence="2" type="ORF">pETSU_054</name>
</gene>
<sequence length="310" mass="33405">MDAEFDMIDWLYGGLESVLCDKYNFAAMSGNESYYCYHFDIWNGMEAEATSSSSTTTTTSSSGSSTEKTTSTKSSSTTKPNASSGGKMKAYADSVKKVAQNLYKNLIDMLKRVREYFFGEGEQAAVEAAKDATEAVEGLNALQGAAPVPDDAAARDPNVFMKALQGGEEFQEILKEYPDLASAIDKVSKAAQNIGNSDTVVKLRTNYAELVKSANAGIQSVGGALRRCLSEAEKKTNELKNPKVPEEGDTTEVKEGIKQENSQVIEQAKENTKKARLIGGVRNKLVAALNAVSAQSKTVKDKPPQSKFKG</sequence>
<accession>A0A4D6DWE9</accession>
<protein>
    <submittedName>
        <fullName evidence="2">Uncharacterized protein</fullName>
    </submittedName>
</protein>
<organism evidence="2 3">
    <name type="scientific">Edwardsiella phage pEt-SU</name>
    <dbReference type="NCBI Taxonomy" id="2562142"/>
    <lineage>
        <taxon>Viruses</taxon>
        <taxon>Duplodnaviria</taxon>
        <taxon>Heunggongvirae</taxon>
        <taxon>Uroviricota</taxon>
        <taxon>Caudoviricetes</taxon>
        <taxon>Chimalliviridae</taxon>
        <taxon>Petsuvirus</taxon>
        <taxon>Petsuvirus pEtSU</taxon>
    </lineage>
</organism>
<evidence type="ECO:0000313" key="3">
    <source>
        <dbReference type="Proteomes" id="UP000297195"/>
    </source>
</evidence>
<dbReference type="EMBL" id="MK689364">
    <property type="protein sequence ID" value="QBZ70635.1"/>
    <property type="molecule type" value="Genomic_DNA"/>
</dbReference>
<feature type="compositionally biased region" description="Low complexity" evidence="1">
    <location>
        <begin position="52"/>
        <end position="79"/>
    </location>
</feature>
<feature type="region of interest" description="Disordered" evidence="1">
    <location>
        <begin position="52"/>
        <end position="87"/>
    </location>
</feature>
<dbReference type="Proteomes" id="UP000297195">
    <property type="component" value="Segment"/>
</dbReference>
<reference evidence="2 3" key="1">
    <citation type="submission" date="2019-03" db="EMBL/GenBank/DDBJ databases">
        <authorList>
            <person name="Kim S.G."/>
            <person name="Park S.C."/>
        </authorList>
    </citation>
    <scope>NUCLEOTIDE SEQUENCE [LARGE SCALE GENOMIC DNA]</scope>
</reference>
<evidence type="ECO:0000256" key="1">
    <source>
        <dbReference type="SAM" id="MobiDB-lite"/>
    </source>
</evidence>
<keyword evidence="3" id="KW-1185">Reference proteome</keyword>
<evidence type="ECO:0000313" key="2">
    <source>
        <dbReference type="EMBL" id="QBZ70635.1"/>
    </source>
</evidence>
<proteinExistence type="predicted"/>